<evidence type="ECO:0000256" key="1">
    <source>
        <dbReference type="ARBA" id="ARBA00011738"/>
    </source>
</evidence>
<comment type="caution">
    <text evidence="11">The sequence shown here is derived from an EMBL/GenBank/DDBJ whole genome shotgun (WGS) entry which is preliminary data.</text>
</comment>
<feature type="binding site" evidence="8">
    <location>
        <begin position="12"/>
        <end position="18"/>
    </location>
    <ligand>
        <name>GTP</name>
        <dbReference type="ChEBI" id="CHEBI:37565"/>
    </ligand>
</feature>
<dbReference type="Gene3D" id="1.10.300.10">
    <property type="entry name" value="Adenylosuccinate Synthetase, subunit A, domain 2"/>
    <property type="match status" value="1"/>
</dbReference>
<dbReference type="Pfam" id="PF00709">
    <property type="entry name" value="Adenylsucc_synt"/>
    <property type="match status" value="1"/>
</dbReference>
<comment type="subcellular location">
    <subcellularLocation>
        <location evidence="8">Cytoplasm</location>
    </subcellularLocation>
</comment>
<dbReference type="InterPro" id="IPR042109">
    <property type="entry name" value="Adenylosuccinate_synth_dom1"/>
</dbReference>
<feature type="binding site" description="in other chain" evidence="8">
    <location>
        <position position="223"/>
    </location>
    <ligand>
        <name>IMP</name>
        <dbReference type="ChEBI" id="CHEBI:58053"/>
        <note>ligand shared between dimeric partners</note>
    </ligand>
</feature>
<dbReference type="InterPro" id="IPR018220">
    <property type="entry name" value="Adenylosuccin_syn_GTP-bd"/>
</dbReference>
<comment type="subunit">
    <text evidence="1 8">Homodimer.</text>
</comment>
<name>A0A2G6K9C0_9BACT</name>
<dbReference type="PROSITE" id="PS01266">
    <property type="entry name" value="ADENYLOSUCCIN_SYN_1"/>
    <property type="match status" value="1"/>
</dbReference>
<dbReference type="Proteomes" id="UP000230821">
    <property type="component" value="Unassembled WGS sequence"/>
</dbReference>
<feature type="active site" description="Proton donor" evidence="8">
    <location>
        <position position="41"/>
    </location>
</feature>
<feature type="binding site" evidence="8">
    <location>
        <position position="144"/>
    </location>
    <ligand>
        <name>IMP</name>
        <dbReference type="ChEBI" id="CHEBI:58053"/>
        <note>ligand shared between dimeric partners</note>
    </ligand>
</feature>
<feature type="binding site" evidence="8">
    <location>
        <position position="40"/>
    </location>
    <ligand>
        <name>Mg(2+)</name>
        <dbReference type="ChEBI" id="CHEBI:18420"/>
    </ligand>
</feature>
<dbReference type="GO" id="GO:0044208">
    <property type="term" value="P:'de novo' AMP biosynthetic process"/>
    <property type="evidence" value="ECO:0007669"/>
    <property type="project" value="UniProtKB-UniRule"/>
</dbReference>
<feature type="active site" description="Proton acceptor" evidence="8">
    <location>
        <position position="13"/>
    </location>
</feature>
<keyword evidence="7 8" id="KW-0342">GTP-binding</keyword>
<evidence type="ECO:0000256" key="6">
    <source>
        <dbReference type="ARBA" id="ARBA00022842"/>
    </source>
</evidence>
<evidence type="ECO:0000256" key="4">
    <source>
        <dbReference type="ARBA" id="ARBA00022741"/>
    </source>
</evidence>
<feature type="binding site" evidence="8">
    <location>
        <begin position="412"/>
        <end position="414"/>
    </location>
    <ligand>
        <name>GTP</name>
        <dbReference type="ChEBI" id="CHEBI:37565"/>
    </ligand>
</feature>
<dbReference type="NCBIfam" id="TIGR00184">
    <property type="entry name" value="purA"/>
    <property type="match status" value="1"/>
</dbReference>
<comment type="pathway">
    <text evidence="8 10">Purine metabolism; AMP biosynthesis via de novo pathway; AMP from IMP: step 1/2.</text>
</comment>
<dbReference type="HAMAP" id="MF_00011">
    <property type="entry name" value="Adenylosucc_synth"/>
    <property type="match status" value="1"/>
</dbReference>
<dbReference type="InterPro" id="IPR027417">
    <property type="entry name" value="P-loop_NTPase"/>
</dbReference>
<evidence type="ECO:0000256" key="2">
    <source>
        <dbReference type="ARBA" id="ARBA00022598"/>
    </source>
</evidence>
<dbReference type="UniPathway" id="UPA00075">
    <property type="reaction ID" value="UER00335"/>
</dbReference>
<keyword evidence="5 8" id="KW-0658">Purine biosynthesis</keyword>
<evidence type="ECO:0000256" key="7">
    <source>
        <dbReference type="ARBA" id="ARBA00023134"/>
    </source>
</evidence>
<reference evidence="11 12" key="1">
    <citation type="submission" date="2017-10" db="EMBL/GenBank/DDBJ databases">
        <title>Novel microbial diversity and functional potential in the marine mammal oral microbiome.</title>
        <authorList>
            <person name="Dudek N.K."/>
            <person name="Sun C.L."/>
            <person name="Burstein D."/>
            <person name="Kantor R.S."/>
            <person name="Aliaga Goltsman D.S."/>
            <person name="Bik E.M."/>
            <person name="Thomas B.C."/>
            <person name="Banfield J.F."/>
            <person name="Relman D.A."/>
        </authorList>
    </citation>
    <scope>NUCLEOTIDE SEQUENCE [LARGE SCALE GENOMIC DNA]</scope>
    <source>
        <strain evidence="11">DOLJORAL78_47_16</strain>
    </source>
</reference>
<dbReference type="FunFam" id="3.90.170.10:FF:000001">
    <property type="entry name" value="Adenylosuccinate synthetase"/>
    <property type="match status" value="1"/>
</dbReference>
<dbReference type="GO" id="GO:0005737">
    <property type="term" value="C:cytoplasm"/>
    <property type="evidence" value="ECO:0007669"/>
    <property type="project" value="UniProtKB-SubCell"/>
</dbReference>
<dbReference type="GO" id="GO:0005525">
    <property type="term" value="F:GTP binding"/>
    <property type="evidence" value="ECO:0007669"/>
    <property type="project" value="UniProtKB-UniRule"/>
</dbReference>
<accession>A0A2G6K9C0</accession>
<dbReference type="PANTHER" id="PTHR11846">
    <property type="entry name" value="ADENYLOSUCCINATE SYNTHETASE"/>
    <property type="match status" value="1"/>
</dbReference>
<feature type="binding site" description="in other chain" evidence="8">
    <location>
        <begin position="38"/>
        <end position="41"/>
    </location>
    <ligand>
        <name>IMP</name>
        <dbReference type="ChEBI" id="CHEBI:58053"/>
        <note>ligand shared between dimeric partners</note>
    </ligand>
</feature>
<dbReference type="InterPro" id="IPR042111">
    <property type="entry name" value="Adenylosuccinate_synth_dom3"/>
</dbReference>
<dbReference type="SMART" id="SM00788">
    <property type="entry name" value="Adenylsucc_synt"/>
    <property type="match status" value="1"/>
</dbReference>
<comment type="catalytic activity">
    <reaction evidence="8 10">
        <text>IMP + L-aspartate + GTP = N(6)-(1,2-dicarboxyethyl)-AMP + GDP + phosphate + 2 H(+)</text>
        <dbReference type="Rhea" id="RHEA:15753"/>
        <dbReference type="ChEBI" id="CHEBI:15378"/>
        <dbReference type="ChEBI" id="CHEBI:29991"/>
        <dbReference type="ChEBI" id="CHEBI:37565"/>
        <dbReference type="ChEBI" id="CHEBI:43474"/>
        <dbReference type="ChEBI" id="CHEBI:57567"/>
        <dbReference type="ChEBI" id="CHEBI:58053"/>
        <dbReference type="ChEBI" id="CHEBI:58189"/>
        <dbReference type="EC" id="6.3.4.4"/>
    </reaction>
</comment>
<dbReference type="CDD" id="cd03108">
    <property type="entry name" value="AdSS"/>
    <property type="match status" value="1"/>
</dbReference>
<dbReference type="Gene3D" id="3.90.170.10">
    <property type="entry name" value="Adenylosuccinate Synthetase, subunit A, domain 3"/>
    <property type="match status" value="1"/>
</dbReference>
<dbReference type="GO" id="GO:0046040">
    <property type="term" value="P:IMP metabolic process"/>
    <property type="evidence" value="ECO:0007669"/>
    <property type="project" value="TreeGrafter"/>
</dbReference>
<dbReference type="InterPro" id="IPR001114">
    <property type="entry name" value="Adenylosuccinate_synthetase"/>
</dbReference>
<evidence type="ECO:0000256" key="8">
    <source>
        <dbReference type="HAMAP-Rule" id="MF_00011"/>
    </source>
</evidence>
<feature type="binding site" evidence="8">
    <location>
        <position position="13"/>
    </location>
    <ligand>
        <name>Mg(2+)</name>
        <dbReference type="ChEBI" id="CHEBI:18420"/>
    </ligand>
</feature>
<dbReference type="SUPFAM" id="SSF52540">
    <property type="entry name" value="P-loop containing nucleoside triphosphate hydrolases"/>
    <property type="match status" value="1"/>
</dbReference>
<dbReference type="NCBIfam" id="NF002223">
    <property type="entry name" value="PRK01117.1"/>
    <property type="match status" value="1"/>
</dbReference>
<evidence type="ECO:0000256" key="3">
    <source>
        <dbReference type="ARBA" id="ARBA00022723"/>
    </source>
</evidence>
<dbReference type="AlphaFoldDB" id="A0A2G6K9C0"/>
<dbReference type="InterPro" id="IPR033128">
    <property type="entry name" value="Adenylosuccin_syn_Lys_AS"/>
</dbReference>
<feature type="binding site" evidence="8">
    <location>
        <begin position="330"/>
        <end position="332"/>
    </location>
    <ligand>
        <name>GTP</name>
        <dbReference type="ChEBI" id="CHEBI:37565"/>
    </ligand>
</feature>
<sequence length="430" mass="47373">MANLIALGLQWGDEGKGKIVDMLAERFDVVARYQGGHNAGHTVKIGKTTFVLHLLPSGILHKGKQCIIGNGVVVDPKALFHEMDELRQQGISDFEGRLFISARAHAIMPYHRLLDRAHESELGTKKIGTTGRGIGPTYENKIARSGIVISDFLNAPLFREKLRANLAYAKKVIQDDVPELSFDHLYETYLEYGKRLRPFVEDCSLLIDRAIKAGKQVLFEGAQGAMLDIDHGTYPYVTSSSACSGGVCTGVGIGPTQINNVLGVIKAYTTRVGEGPFPTELFDHDGEALREYGAEFGATTGRPRRCGWFDAVIGRYAVRINGASMLAIMKLDVLDHVKTIKICTGYTYQGEHISELPMEPDALQACEPVYEEHEGWQGSTVGITDYEKLPQNAQTYLNRLSELLDTEIAIVSTGPKRDQTLVKNGTLFQE</sequence>
<dbReference type="InterPro" id="IPR042110">
    <property type="entry name" value="Adenylosuccinate_synth_dom2"/>
</dbReference>
<keyword evidence="3 8" id="KW-0479">Metal-binding</keyword>
<feature type="binding site" evidence="8">
    <location>
        <begin position="298"/>
        <end position="304"/>
    </location>
    <ligand>
        <name>substrate</name>
    </ligand>
</feature>
<feature type="binding site" description="in other chain" evidence="8">
    <location>
        <begin position="13"/>
        <end position="16"/>
    </location>
    <ligand>
        <name>IMP</name>
        <dbReference type="ChEBI" id="CHEBI:58053"/>
        <note>ligand shared between dimeric partners</note>
    </ligand>
</feature>
<keyword evidence="6 8" id="KW-0460">Magnesium</keyword>
<comment type="cofactor">
    <cofactor evidence="8">
        <name>Mg(2+)</name>
        <dbReference type="ChEBI" id="CHEBI:18420"/>
    </cofactor>
    <text evidence="8">Binds 1 Mg(2+) ion per subunit.</text>
</comment>
<dbReference type="FunFam" id="1.10.300.10:FF:000001">
    <property type="entry name" value="Adenylosuccinate synthetase"/>
    <property type="match status" value="1"/>
</dbReference>
<proteinExistence type="inferred from homology"/>
<protein>
    <recommendedName>
        <fullName evidence="8 10">Adenylosuccinate synthetase</fullName>
        <shortName evidence="8">AMPSase</shortName>
        <shortName evidence="8">AdSS</shortName>
        <ecNumber evidence="8 10">6.3.4.4</ecNumber>
    </recommendedName>
    <alternativeName>
        <fullName evidence="8">IMP--aspartate ligase</fullName>
    </alternativeName>
</protein>
<comment type="function">
    <text evidence="8">Plays an important role in the de novo pathway of purine nucleotide biosynthesis. Catalyzes the first committed step in the biosynthesis of AMP from IMP.</text>
</comment>
<dbReference type="PROSITE" id="PS00513">
    <property type="entry name" value="ADENYLOSUCCIN_SYN_2"/>
    <property type="match status" value="1"/>
</dbReference>
<evidence type="ECO:0000313" key="12">
    <source>
        <dbReference type="Proteomes" id="UP000230821"/>
    </source>
</evidence>
<organism evidence="11 12">
    <name type="scientific">candidate division KSB3 bacterium</name>
    <dbReference type="NCBI Taxonomy" id="2044937"/>
    <lineage>
        <taxon>Bacteria</taxon>
        <taxon>candidate division KSB3</taxon>
    </lineage>
</organism>
<feature type="active site" evidence="9">
    <location>
        <position position="141"/>
    </location>
</feature>
<dbReference type="GO" id="GO:0004019">
    <property type="term" value="F:adenylosuccinate synthase activity"/>
    <property type="evidence" value="ECO:0007669"/>
    <property type="project" value="UniProtKB-UniRule"/>
</dbReference>
<evidence type="ECO:0000256" key="9">
    <source>
        <dbReference type="PROSITE-ProRule" id="PRU10134"/>
    </source>
</evidence>
<evidence type="ECO:0000313" key="11">
    <source>
        <dbReference type="EMBL" id="PIE32261.1"/>
    </source>
</evidence>
<feature type="binding site" description="in other chain" evidence="8">
    <location>
        <position position="130"/>
    </location>
    <ligand>
        <name>IMP</name>
        <dbReference type="ChEBI" id="CHEBI:58053"/>
        <note>ligand shared between dimeric partners</note>
    </ligand>
</feature>
<dbReference type="EC" id="6.3.4.4" evidence="8 10"/>
<feature type="binding site" description="in other chain" evidence="8">
    <location>
        <position position="238"/>
    </location>
    <ligand>
        <name>IMP</name>
        <dbReference type="ChEBI" id="CHEBI:58053"/>
        <note>ligand shared between dimeric partners</note>
    </ligand>
</feature>
<dbReference type="PANTHER" id="PTHR11846:SF0">
    <property type="entry name" value="ADENYLOSUCCINATE SYNTHETASE"/>
    <property type="match status" value="1"/>
</dbReference>
<dbReference type="EMBL" id="PDSK01000116">
    <property type="protein sequence ID" value="PIE32261.1"/>
    <property type="molecule type" value="Genomic_DNA"/>
</dbReference>
<dbReference type="Gene3D" id="3.40.440.10">
    <property type="entry name" value="Adenylosuccinate Synthetase, subunit A, domain 1"/>
    <property type="match status" value="1"/>
</dbReference>
<gene>
    <name evidence="8" type="primary">purA</name>
    <name evidence="11" type="ORF">CSA56_16030</name>
</gene>
<keyword evidence="4 8" id="KW-0547">Nucleotide-binding</keyword>
<evidence type="ECO:0000256" key="5">
    <source>
        <dbReference type="ARBA" id="ARBA00022755"/>
    </source>
</evidence>
<evidence type="ECO:0000256" key="10">
    <source>
        <dbReference type="RuleBase" id="RU000520"/>
    </source>
</evidence>
<feature type="binding site" description="in other chain" evidence="8">
    <location>
        <position position="302"/>
    </location>
    <ligand>
        <name>IMP</name>
        <dbReference type="ChEBI" id="CHEBI:58053"/>
        <note>ligand shared between dimeric partners</note>
    </ligand>
</feature>
<feature type="binding site" evidence="8">
    <location>
        <position position="304"/>
    </location>
    <ligand>
        <name>GTP</name>
        <dbReference type="ChEBI" id="CHEBI:37565"/>
    </ligand>
</feature>
<keyword evidence="2 8" id="KW-0436">Ligase</keyword>
<comment type="similarity">
    <text evidence="8 10">Belongs to the adenylosuccinate synthetase family.</text>
</comment>
<feature type="binding site" evidence="8">
    <location>
        <begin position="40"/>
        <end position="42"/>
    </location>
    <ligand>
        <name>GTP</name>
        <dbReference type="ChEBI" id="CHEBI:37565"/>
    </ligand>
</feature>
<keyword evidence="8" id="KW-0963">Cytoplasm</keyword>
<dbReference type="GO" id="GO:0000287">
    <property type="term" value="F:magnesium ion binding"/>
    <property type="evidence" value="ECO:0007669"/>
    <property type="project" value="UniProtKB-UniRule"/>
</dbReference>